<dbReference type="InterPro" id="IPR029061">
    <property type="entry name" value="THDP-binding"/>
</dbReference>
<dbReference type="Pfam" id="PF02779">
    <property type="entry name" value="Transket_pyr"/>
    <property type="match status" value="1"/>
</dbReference>
<sequence length="156" mass="18003">MRERDIFFSTLLPYFKTDEKIYILYADIACEAMDTLREFAPNRCINVGIAEQNMIAMAAGLTIEGFKVYTYTILSFFLRATEQIRILVNEMNLPIMMIGCGKDKGYKEDGYTHYAIEDIGIFSQFKNIKIWNGGDFKQLVDETLTTKSPMYIRLGK</sequence>
<dbReference type="SUPFAM" id="SSF52518">
    <property type="entry name" value="Thiamin diphosphate-binding fold (THDP-binding)"/>
    <property type="match status" value="1"/>
</dbReference>
<evidence type="ECO:0000259" key="1">
    <source>
        <dbReference type="SMART" id="SM00861"/>
    </source>
</evidence>
<protein>
    <submittedName>
        <fullName evidence="2">Putative transketolase domain containing protein</fullName>
    </submittedName>
</protein>
<dbReference type="EMBL" id="MT141356">
    <property type="protein sequence ID" value="QJA59151.1"/>
    <property type="molecule type" value="Genomic_DNA"/>
</dbReference>
<accession>A0A6M3IPA7</accession>
<organism evidence="2">
    <name type="scientific">viral metagenome</name>
    <dbReference type="NCBI Taxonomy" id="1070528"/>
    <lineage>
        <taxon>unclassified sequences</taxon>
        <taxon>metagenomes</taxon>
        <taxon>organismal metagenomes</taxon>
    </lineage>
</organism>
<dbReference type="PANTHER" id="PTHR43825">
    <property type="entry name" value="PYRUVATE DEHYDROGENASE E1 COMPONENT"/>
    <property type="match status" value="1"/>
</dbReference>
<gene>
    <name evidence="2" type="ORF">MM415B01340_0016</name>
</gene>
<reference evidence="2" key="1">
    <citation type="submission" date="2020-03" db="EMBL/GenBank/DDBJ databases">
        <title>The deep terrestrial virosphere.</title>
        <authorList>
            <person name="Holmfeldt K."/>
            <person name="Nilsson E."/>
            <person name="Simone D."/>
            <person name="Lopez-Fernandez M."/>
            <person name="Wu X."/>
            <person name="de Brujin I."/>
            <person name="Lundin D."/>
            <person name="Andersson A."/>
            <person name="Bertilsson S."/>
            <person name="Dopson M."/>
        </authorList>
    </citation>
    <scope>NUCLEOTIDE SEQUENCE</scope>
    <source>
        <strain evidence="2">MM415B01340</strain>
    </source>
</reference>
<feature type="domain" description="Transketolase-like pyrimidine-binding" evidence="1">
    <location>
        <begin position="1"/>
        <end position="156"/>
    </location>
</feature>
<dbReference type="InterPro" id="IPR005475">
    <property type="entry name" value="Transketolase-like_Pyr-bd"/>
</dbReference>
<proteinExistence type="predicted"/>
<dbReference type="InterPro" id="IPR051157">
    <property type="entry name" value="PDH/Transketolase"/>
</dbReference>
<evidence type="ECO:0000313" key="2">
    <source>
        <dbReference type="EMBL" id="QJA59151.1"/>
    </source>
</evidence>
<dbReference type="SMART" id="SM00861">
    <property type="entry name" value="Transket_pyr"/>
    <property type="match status" value="1"/>
</dbReference>
<name>A0A6M3IPA7_9ZZZZ</name>
<dbReference type="PANTHER" id="PTHR43825:SF5">
    <property type="entry name" value="HYPOTHETICAL TRANSKETOLASE FAMILY PROTEIN"/>
    <property type="match status" value="1"/>
</dbReference>
<dbReference type="Gene3D" id="3.40.50.970">
    <property type="match status" value="1"/>
</dbReference>
<dbReference type="AlphaFoldDB" id="A0A6M3IPA7"/>
<dbReference type="CDD" id="cd07033">
    <property type="entry name" value="TPP_PYR_DXS_TK_like"/>
    <property type="match status" value="1"/>
</dbReference>